<accession>A0ABM9N0B8</accession>
<protein>
    <recommendedName>
        <fullName evidence="3">DUF4238 domain-containing protein</fullName>
    </recommendedName>
</protein>
<dbReference type="GeneID" id="89537200"/>
<proteinExistence type="predicted"/>
<organism evidence="1 2">
    <name type="scientific">Fructobacillus fructosus</name>
    <dbReference type="NCBI Taxonomy" id="1631"/>
    <lineage>
        <taxon>Bacteria</taxon>
        <taxon>Bacillati</taxon>
        <taxon>Bacillota</taxon>
        <taxon>Bacilli</taxon>
        <taxon>Lactobacillales</taxon>
        <taxon>Lactobacillaceae</taxon>
        <taxon>Fructobacillus</taxon>
    </lineage>
</organism>
<reference evidence="1 2" key="1">
    <citation type="submission" date="2023-10" db="EMBL/GenBank/DDBJ databases">
        <authorList>
            <person name="Botero Cardona J."/>
        </authorList>
    </citation>
    <scope>NUCLEOTIDE SEQUENCE [LARGE SCALE GENOMIC DNA]</scope>
    <source>
        <strain evidence="1 2">R-54839</strain>
    </source>
</reference>
<keyword evidence="2" id="KW-1185">Reference proteome</keyword>
<dbReference type="RefSeq" id="WP_338342207.1">
    <property type="nucleotide sequence ID" value="NZ_CAUZLK010000008.1"/>
</dbReference>
<dbReference type="EMBL" id="CAUZLR010000010">
    <property type="protein sequence ID" value="CAK1252186.1"/>
    <property type="molecule type" value="Genomic_DNA"/>
</dbReference>
<sequence length="165" mass="19561">MKDELKYSIIIGSKPEVGLPYDWENRLTYYHSLEIAFNIVTLQWLSVEQTLPLDGHSDMNIVLRNVAGEFLFKEPITVHTLQNHDELYRSVQQCIRLFDCPKYFVAPDKAMKINRILTLPIRNQEVLTQLFSDGADLQQEIDNLFFEEYEQYRRVNEGKKIRYEN</sequence>
<comment type="caution">
    <text evidence="1">The sequence shown here is derived from an EMBL/GenBank/DDBJ whole genome shotgun (WGS) entry which is preliminary data.</text>
</comment>
<dbReference type="Proteomes" id="UP001314261">
    <property type="component" value="Unassembled WGS sequence"/>
</dbReference>
<name>A0ABM9N0B8_9LACO</name>
<evidence type="ECO:0000313" key="2">
    <source>
        <dbReference type="Proteomes" id="UP001314261"/>
    </source>
</evidence>
<evidence type="ECO:0000313" key="1">
    <source>
        <dbReference type="EMBL" id="CAK1252186.1"/>
    </source>
</evidence>
<gene>
    <name evidence="1" type="ORF">R54839_PPFHFPJH_01433</name>
</gene>
<evidence type="ECO:0008006" key="3">
    <source>
        <dbReference type="Google" id="ProtNLM"/>
    </source>
</evidence>